<dbReference type="GO" id="GO:0016020">
    <property type="term" value="C:membrane"/>
    <property type="evidence" value="ECO:0007669"/>
    <property type="project" value="InterPro"/>
</dbReference>
<keyword evidence="2" id="KW-1133">Transmembrane helix</keyword>
<name>A0A1L0D6E7_9ASCO</name>
<dbReference type="EMBL" id="LT635765">
    <property type="protein sequence ID" value="SGZ52084.1"/>
    <property type="molecule type" value="Genomic_DNA"/>
</dbReference>
<reference evidence="5 6" key="1">
    <citation type="submission" date="2016-10" db="EMBL/GenBank/DDBJ databases">
        <authorList>
            <person name="de Groot N.N."/>
        </authorList>
    </citation>
    <scope>NUCLEOTIDE SEQUENCE [LARGE SCALE GENOMIC DNA]</scope>
    <source>
        <strain evidence="5 6">PYCC 4715</strain>
    </source>
</reference>
<sequence>MSGLTRFSSVISGSSALSLSTWVYLSDWILALILGLGFVFYFPRLVGFVLSFLLRLLVWKRYHTRVTLEALRVSPLGGRITARNVVLSTSDYTISIARLNLTWRYWLFRVTRVSKYFMAIGQDSPGEETGLTPEDNTKLPTSILLLLDGVEVFMYNRSVSYDNIVQTLKKSETSEKESLFRYSSSLGDSLSSGTYPKRESLSSSGDNDISVASNPLNFPMNLLPIRIRIKRGAFVVGNPTTPSILVASFKNGNAILDVSKSPCILDKYRTSLDITMDKFQVSLKPNISYDPLRYTLETPAGQATKKKSTTSHHDYLLRIRKMVDRILPGKKASHQENPFAPTGWRGLRRYVDDFDDEKVVEISDIEEYAKYSLVLDTASTQLTYFYDVPGVFPPDSSDEAVNYTAPEFGVDLVFSMATIHYGSWADRQRGPIQTMLFPPLSRDSEPSKVSTKPGSPRGYAGFKLCIFTKDEIIFRLPTRELSKDKEILTTTGHRQQKITRPFGWIELKLRENSKISSFTSYLANPSGWPNTLSVYMDRPEARTSVNHDIMFSADEHILDCDIGFPLEWNGKCTWKFKNRTKSIRFFLLREHISLMTDVVADFSSGDPVPYEYYRKYVYLLNWEMLDYKLFFNVNDHNIINDALDFNNNKYLCFQGELLRVESVIPLNGPFSKSTKVDFKIFTTSLDLFLKVPTWHTVSAFMKGNKKMGSTDAFEIAGYYQYYNAVEVDHNNFAVINAIGDNITMLFYGYFIRYLFTLRENYFGDFKDFKTFEEYTNGQAFAASEDSNASTVSGEFEKVPDYWNILKTENDLNVHFTFLARKGLIVLPCQIYDHAHHIGLLFDHLDVDIHLTHFYMDMQADFSTAFGYYFMPEQFPNKDLIWSIPQYEESSKLRKPDITFDGFSVHTHRMFGLAPDLLTYHCKWDFASDTIRIEGEPACLTGLKAMFSDFVLGFKDLENTLIYHIPIVYDMANFSFRCPEISMKLATGVQNTFFEVCLSDLLIGFNDIANQRYSDRITLSIPEIFMKVVNETQGILHQGSLKTSLTLTDICQKANMLEHRQNQQMYVRKNDAPTHRIPFNLFSQNKNNVYLDALGSLFASVSLPKGSFPLTKEYTSLHSEYESSIDLDSDDASLLSSNEMGEDEDEDISPTTNYRNEDFCPQTPHIPGFKHDTFVLEFGAIDAFITPEGTSSLGSLMTGFQNLDLQFLIDRLQVETVKHLQMLILPVSMVDNVRFVCPTINLKVVEKSLTTPDLVLCTSPTVPAISISVLEPSIAFSKITQRTREGFTLREANSVTFALHVREIYISAHDPDFFGSPLTVHVSDIESWGTKDVTAGLVVSGSIKKLETFAESTRLEWTLRFLDLIESLLSVSISNMKSALKAADVWRKELIHMLTLAARDANMQHDPGVITKPATILKACDDHVRIYDSWKLITKLRSILNNLAIYEAERDRFNLRQWRNPPDALKEVISLFSSWRPWEGDMAQRSQYFHALFGEIDTAVDKNVRIMFSLRHAITRVNIVGNESDMIALHGVTSSIFHFEAPELNAQQPIEKMNAIINIEAFDGALRPTVFKIMKTVSTFLEKRKNTSNDVSRLPKAQRAPEVVKLMKSMSFLFHLRLVHLRFDLPHIFCDFYTYDNMSSFELHTAENFDKQMSVNSQSSEYSISFGENDHEFIGLSLRDLCLVYSGLLGRVDSHVLDVKLDELEFKILERDASLCQFLSNLVNEDLKELETIFPFSENVSATPVAKTLNDLPNFKLNLSIGQITALIELLYPARIHYSALKCSFAFGHETGNVFFKYYHKSVFMDFFLHDSQILHYEHSRMLVLSRMNLDAKLKLLSGEVDLGYLKLTNGLLVGTLELIIKHEPALENRIKTLLELGDIVFPPRETKLLSVENTTTKSSYFDDLALKLSVNLEYFGFSTHKDRCRFSLEFEDISWVFANINRSNLGQTTPIWGELTIPSTRITIVDPLFSFALSTILDFSLAIKVLNDNTSKKDEPAQSLQIESQHFRICLSPQVLFKMVELADGINRVLKKHEMQKAEVRYSEAKPKQEDFNVCEAENPQIEDESLPKSGRFHFSSVHFLSYNFCVGWLFGSTHKDYPGFILGAERVFAVTKADLGKLTLMEGYLSVANGSTTTSFYSMLSEVDSLNRAYMPHLQINYFLSDEIGLWIKIIGEELDVRFMSNSISLIERAVQSGSQVQSYFEQRTRNMQKEKTFTPPFKGGSKDSIAKRKGKSPLNLKFKNVNITSNFAGSKVFIYRLQEDNLDNPPSLSVHSPAVLAAINYQHQKNLEKKHVVKAEILLSPSDNTLYSSCVPVLMDFVDASKLMFRSSKPIAEESPEVTEALNGQLNEKSSDMSRSIGNILKEVSFHFGFIIEKQRVSLSCEPTAKVAAIVESEGGSIHGCTGLDYNSIDVLIQLSGISASLQHIYSDERSGSFDIKSVLFSSSITFEPDLNVVSSVSISDVSAYVKMKQYQDVDLFKDIWYPKKYQFSQMSSDTPSEKSVQKSSHAKFREVSSTYAIPVALTFILSNISLEFDFGAALGIIILDLDRAWATSRKTSSWFYEFQFGCQTLVVGSDGRLGGYLKIEKLFLNSAIEWKFEELPYLDIPLVLFAAGFAKVHLKVAFDDHVFAFANLEGWRMDAFNRKNGINISKDHLYVMIKYDRVEVFLTSLAASDFSDIFSTVSRLIEEKEKSYKEILKDSNKEHLMQEKIDPSQLLEVAKKLETKIEVSTGMTTLQVYPQSLDDSRVLVVSLDTSQANFVQNEYSLGIKNEVELQLNNLNASLSNTAGVKPEQIKDFEVEQFVEYARKCKGGNILGFPKFMISMRTYQKYNTNVVDFLFQSSFSGAVDVRWNLGSVNLVREMYAAHKRALSSRTEYKRKEAVLPVKDAHEIKSKVFENQKDEELDPMTMVEKPEDPNEDIVNDLNETLDKVANHTKFQYVAMAPPVIEAPQLKELGNATPPLEWFGLHRNKFPDATHQFVIVTLQKLIHEIEQQYSKALGDD</sequence>
<evidence type="ECO:0000259" key="3">
    <source>
        <dbReference type="Pfam" id="PF21678"/>
    </source>
</evidence>
<feature type="domain" description="Csf1 C-terminal region" evidence="4">
    <location>
        <begin position="1759"/>
        <end position="3003"/>
    </location>
</feature>
<accession>A0A1L0D6E7</accession>
<gene>
    <name evidence="5" type="ORF">SAMEA4029009_CIC11G00000002303</name>
</gene>
<protein>
    <submittedName>
        <fullName evidence="5">CIC11C00000002303</fullName>
    </submittedName>
</protein>
<dbReference type="InterPro" id="IPR048636">
    <property type="entry name" value="Csf1_N"/>
</dbReference>
<evidence type="ECO:0000313" key="6">
    <source>
        <dbReference type="Proteomes" id="UP000182259"/>
    </source>
</evidence>
<feature type="compositionally biased region" description="Low complexity" evidence="1">
    <location>
        <begin position="184"/>
        <end position="193"/>
    </location>
</feature>
<evidence type="ECO:0000256" key="2">
    <source>
        <dbReference type="SAM" id="Phobius"/>
    </source>
</evidence>
<evidence type="ECO:0000256" key="1">
    <source>
        <dbReference type="SAM" id="MobiDB-lite"/>
    </source>
</evidence>
<dbReference type="InterPro" id="IPR056779">
    <property type="entry name" value="Csf1_C"/>
</dbReference>
<evidence type="ECO:0000259" key="4">
    <source>
        <dbReference type="Pfam" id="PF25038"/>
    </source>
</evidence>
<keyword evidence="2" id="KW-0812">Transmembrane</keyword>
<dbReference type="GO" id="GO:0006113">
    <property type="term" value="P:fermentation"/>
    <property type="evidence" value="ECO:0007669"/>
    <property type="project" value="InterPro"/>
</dbReference>
<dbReference type="PANTHER" id="PTHR32085:SF3">
    <property type="entry name" value="PROTEIN CSF1"/>
    <property type="match status" value="1"/>
</dbReference>
<feature type="domain" description="Csf1 N-terminal" evidence="3">
    <location>
        <begin position="38"/>
        <end position="792"/>
    </location>
</feature>
<keyword evidence="2" id="KW-0472">Membrane</keyword>
<feature type="transmembrane region" description="Helical" evidence="2">
    <location>
        <begin position="21"/>
        <end position="42"/>
    </location>
</feature>
<dbReference type="Pfam" id="PF21678">
    <property type="entry name" value="Csf1_N"/>
    <property type="match status" value="2"/>
</dbReference>
<dbReference type="InterPro" id="IPR029636">
    <property type="entry name" value="Csf1"/>
</dbReference>
<dbReference type="Pfam" id="PF25038">
    <property type="entry name" value="Csf1_C"/>
    <property type="match status" value="1"/>
</dbReference>
<dbReference type="PANTHER" id="PTHR32085">
    <property type="entry name" value="PROTEIN CSF1"/>
    <property type="match status" value="1"/>
</dbReference>
<feature type="domain" description="Csf1 N-terminal" evidence="3">
    <location>
        <begin position="806"/>
        <end position="1494"/>
    </location>
</feature>
<proteinExistence type="predicted"/>
<organism evidence="5 6">
    <name type="scientific">Sungouiella intermedia</name>
    <dbReference type="NCBI Taxonomy" id="45354"/>
    <lineage>
        <taxon>Eukaryota</taxon>
        <taxon>Fungi</taxon>
        <taxon>Dikarya</taxon>
        <taxon>Ascomycota</taxon>
        <taxon>Saccharomycotina</taxon>
        <taxon>Pichiomycetes</taxon>
        <taxon>Metschnikowiaceae</taxon>
        <taxon>Sungouiella</taxon>
    </lineage>
</organism>
<feature type="region of interest" description="Disordered" evidence="1">
    <location>
        <begin position="184"/>
        <end position="206"/>
    </location>
</feature>
<dbReference type="Proteomes" id="UP000182259">
    <property type="component" value="Chromosome II"/>
</dbReference>
<evidence type="ECO:0000313" key="5">
    <source>
        <dbReference type="EMBL" id="SGZ52084.1"/>
    </source>
</evidence>